<proteinExistence type="predicted"/>
<evidence type="ECO:0000313" key="3">
    <source>
        <dbReference type="Proteomes" id="UP001345013"/>
    </source>
</evidence>
<feature type="compositionally biased region" description="Basic residues" evidence="1">
    <location>
        <begin position="191"/>
        <end position="200"/>
    </location>
</feature>
<feature type="compositionally biased region" description="Basic residues" evidence="1">
    <location>
        <begin position="62"/>
        <end position="74"/>
    </location>
</feature>
<feature type="compositionally biased region" description="Low complexity" evidence="1">
    <location>
        <begin position="228"/>
        <end position="240"/>
    </location>
</feature>
<evidence type="ECO:0000256" key="1">
    <source>
        <dbReference type="SAM" id="MobiDB-lite"/>
    </source>
</evidence>
<comment type="caution">
    <text evidence="2">The sequence shown here is derived from an EMBL/GenBank/DDBJ whole genome shotgun (WGS) entry which is preliminary data.</text>
</comment>
<reference evidence="2 3" key="1">
    <citation type="submission" date="2023-08" db="EMBL/GenBank/DDBJ databases">
        <title>Black Yeasts Isolated from many extreme environments.</title>
        <authorList>
            <person name="Coleine C."/>
            <person name="Stajich J.E."/>
            <person name="Selbmann L."/>
        </authorList>
    </citation>
    <scope>NUCLEOTIDE SEQUENCE [LARGE SCALE GENOMIC DNA]</scope>
    <source>
        <strain evidence="2 3">CCFEE 5885</strain>
    </source>
</reference>
<dbReference type="EMBL" id="JAVRRG010000021">
    <property type="protein sequence ID" value="KAK5096694.1"/>
    <property type="molecule type" value="Genomic_DNA"/>
</dbReference>
<organism evidence="2 3">
    <name type="scientific">Lithohypha guttulata</name>
    <dbReference type="NCBI Taxonomy" id="1690604"/>
    <lineage>
        <taxon>Eukaryota</taxon>
        <taxon>Fungi</taxon>
        <taxon>Dikarya</taxon>
        <taxon>Ascomycota</taxon>
        <taxon>Pezizomycotina</taxon>
        <taxon>Eurotiomycetes</taxon>
        <taxon>Chaetothyriomycetidae</taxon>
        <taxon>Chaetothyriales</taxon>
        <taxon>Trichomeriaceae</taxon>
        <taxon>Lithohypha</taxon>
    </lineage>
</organism>
<gene>
    <name evidence="2" type="ORF">LTR24_002456</name>
</gene>
<accession>A0ABR0KIM2</accession>
<feature type="compositionally biased region" description="Basic residues" evidence="1">
    <location>
        <begin position="159"/>
        <end position="176"/>
    </location>
</feature>
<sequence length="262" mass="28587">MDISPPVPSPVSSAFGENASYQPRRPAPTTPPLRTTAHATSPIDAEVSFMEWDDEESALSKMKQRLKQGQHKIAGRAASRPEPKTKSPDKQENATPRALSAPGEHIFYQGPDLTGKATRPHANNPHGQPNNPSAKQHDLSLDHTNTPRQPRASLPQQVHRYRHRPQHQHQHQHTRSHPAVPNTISPQQSPRKVHPHHARHVGSDHDAQDTGAHPGPFLANEAVPVGLPTPTSTRADTTTSMGRPARLKALMKGLVKRASGGV</sequence>
<feature type="region of interest" description="Disordered" evidence="1">
    <location>
        <begin position="1"/>
        <end position="242"/>
    </location>
</feature>
<dbReference type="Proteomes" id="UP001345013">
    <property type="component" value="Unassembled WGS sequence"/>
</dbReference>
<name>A0ABR0KIM2_9EURO</name>
<keyword evidence="3" id="KW-1185">Reference proteome</keyword>
<feature type="compositionally biased region" description="Polar residues" evidence="1">
    <location>
        <begin position="125"/>
        <end position="134"/>
    </location>
</feature>
<protein>
    <submittedName>
        <fullName evidence="2">Uncharacterized protein</fullName>
    </submittedName>
</protein>
<feature type="compositionally biased region" description="Basic and acidic residues" evidence="1">
    <location>
        <begin position="79"/>
        <end position="92"/>
    </location>
</feature>
<evidence type="ECO:0000313" key="2">
    <source>
        <dbReference type="EMBL" id="KAK5096694.1"/>
    </source>
</evidence>